<evidence type="ECO:0000313" key="4">
    <source>
        <dbReference type="Proteomes" id="UP000050761"/>
    </source>
</evidence>
<keyword evidence="2" id="KW-0812">Transmembrane</keyword>
<dbReference type="InterPro" id="IPR000535">
    <property type="entry name" value="MSP_dom"/>
</dbReference>
<reference evidence="5" key="1">
    <citation type="submission" date="2019-09" db="UniProtKB">
        <authorList>
            <consortium name="WormBaseParasite"/>
        </authorList>
    </citation>
    <scope>IDENTIFICATION</scope>
</reference>
<organism evidence="4 5">
    <name type="scientific">Heligmosomoides polygyrus</name>
    <name type="common">Parasitic roundworm</name>
    <dbReference type="NCBI Taxonomy" id="6339"/>
    <lineage>
        <taxon>Eukaryota</taxon>
        <taxon>Metazoa</taxon>
        <taxon>Ecdysozoa</taxon>
        <taxon>Nematoda</taxon>
        <taxon>Chromadorea</taxon>
        <taxon>Rhabditida</taxon>
        <taxon>Rhabditina</taxon>
        <taxon>Rhabditomorpha</taxon>
        <taxon>Strongyloidea</taxon>
        <taxon>Heligmosomidae</taxon>
        <taxon>Heligmosomoides</taxon>
    </lineage>
</organism>
<keyword evidence="2" id="KW-1133">Transmembrane helix</keyword>
<evidence type="ECO:0000256" key="2">
    <source>
        <dbReference type="SAM" id="Phobius"/>
    </source>
</evidence>
<keyword evidence="4" id="KW-1185">Reference proteome</keyword>
<keyword evidence="2" id="KW-0472">Membrane</keyword>
<name>A0A183F427_HELPZ</name>
<dbReference type="InterPro" id="IPR008962">
    <property type="entry name" value="PapD-like_sf"/>
</dbReference>
<proteinExistence type="predicted"/>
<dbReference type="WBParaSite" id="HPBE_0000091901-mRNA-1">
    <property type="protein sequence ID" value="HPBE_0000091901-mRNA-1"/>
    <property type="gene ID" value="HPBE_0000091901"/>
</dbReference>
<feature type="transmembrane region" description="Helical" evidence="2">
    <location>
        <begin position="28"/>
        <end position="46"/>
    </location>
</feature>
<evidence type="ECO:0000313" key="5">
    <source>
        <dbReference type="WBParaSite" id="HPBE_0000091901-mRNA-1"/>
    </source>
</evidence>
<evidence type="ECO:0000256" key="1">
    <source>
        <dbReference type="RuleBase" id="RU003425"/>
    </source>
</evidence>
<dbReference type="PROSITE" id="PS50202">
    <property type="entry name" value="MSP"/>
    <property type="match status" value="1"/>
</dbReference>
<protein>
    <recommendedName>
        <fullName evidence="1">Major sperm protein</fullName>
    </recommendedName>
</protein>
<keyword evidence="1" id="KW-0963">Cytoplasm</keyword>
<keyword evidence="1" id="KW-0206">Cytoskeleton</keyword>
<evidence type="ECO:0000259" key="3">
    <source>
        <dbReference type="PROSITE" id="PS50202"/>
    </source>
</evidence>
<comment type="function">
    <text evidence="1">Central component in molecular interactions underlying sperm crawling. Forms an extensive filament system that extends from sperm villipoda, along the leading edge of the pseudopod.</text>
</comment>
<feature type="transmembrane region" description="Helical" evidence="2">
    <location>
        <begin position="58"/>
        <end position="76"/>
    </location>
</feature>
<accession>A0A183F427</accession>
<dbReference type="AlphaFoldDB" id="A0A183F427"/>
<dbReference type="InterPro" id="IPR013783">
    <property type="entry name" value="Ig-like_fold"/>
</dbReference>
<sequence length="410" mass="45595">LTAKEAVILAAMCGFAAFNLHNADSRTILHVFTLVPGILFTFRIVAINNDKSTLSISAVALFWMYYGMGLICEVLLGSDESYAAVQLVLVGALGVTAYRGTPKDRGLDTDDFRTIVSGSCSLIQQKTQQSQVDRPTGAIRRTHRQDSIPTAVDWVTRVQRTQSGSDLTSATACEITEQSVQDALMTALLSDTTTALEIFPPRPQRSSEPLLTAGQLVELNHVPICSRNLPSIQAATLLELQVHRPVHCPQLLHCLVVAAIAGAWERRLLVFRVWQRSSQFFNEVEDGSVVIDYTALSAEPLKTIRFTLPSDTQMLRIKNISGQNLKWIVKTNAIYEIRAFPAQGVLHRGETAQIKVVLNSSNVVLPETIHYDDKLAIDYEFLGGARSRCKRQRILSPVKKRYQFDIFYSF</sequence>
<dbReference type="Pfam" id="PF00635">
    <property type="entry name" value="Motile_Sperm"/>
    <property type="match status" value="1"/>
</dbReference>
<dbReference type="SUPFAM" id="SSF49354">
    <property type="entry name" value="PapD-like"/>
    <property type="match status" value="1"/>
</dbReference>
<dbReference type="Gene3D" id="2.60.40.10">
    <property type="entry name" value="Immunoglobulins"/>
    <property type="match status" value="1"/>
</dbReference>
<dbReference type="Proteomes" id="UP000050761">
    <property type="component" value="Unassembled WGS sequence"/>
</dbReference>
<feature type="domain" description="MSP" evidence="3">
    <location>
        <begin position="295"/>
        <end position="410"/>
    </location>
</feature>